<evidence type="ECO:0000313" key="2">
    <source>
        <dbReference type="Proteomes" id="UP000199470"/>
    </source>
</evidence>
<dbReference type="STRING" id="758825.SAMN02982985_04803"/>
<dbReference type="RefSeq" id="WP_093390233.1">
    <property type="nucleotide sequence ID" value="NZ_FOTW01000026.1"/>
</dbReference>
<protein>
    <submittedName>
        <fullName evidence="1">Uncharacterized protein</fullName>
    </submittedName>
</protein>
<dbReference type="AlphaFoldDB" id="A0A1I4SIU8"/>
<dbReference type="EMBL" id="FOTW01000026">
    <property type="protein sequence ID" value="SFM64375.1"/>
    <property type="molecule type" value="Genomic_DNA"/>
</dbReference>
<reference evidence="1 2" key="1">
    <citation type="submission" date="2016-10" db="EMBL/GenBank/DDBJ databases">
        <authorList>
            <person name="de Groot N.N."/>
        </authorList>
    </citation>
    <scope>NUCLEOTIDE SEQUENCE [LARGE SCALE GENOMIC DNA]</scope>
    <source>
        <strain evidence="1 2">ATCC 43154</strain>
    </source>
</reference>
<evidence type="ECO:0000313" key="1">
    <source>
        <dbReference type="EMBL" id="SFM64375.1"/>
    </source>
</evidence>
<name>A0A1I4SIU8_9BURK</name>
<gene>
    <name evidence="1" type="ORF">SAMN02982985_04803</name>
</gene>
<proteinExistence type="predicted"/>
<accession>A0A1I4SIU8</accession>
<dbReference type="Proteomes" id="UP000199470">
    <property type="component" value="Unassembled WGS sequence"/>
</dbReference>
<sequence>MRVVPTPGAPLTAGEQQILAHFRQMDTRRKDEALVRMARIANTHPATGKRISALRLVATQRKAAQE</sequence>
<organism evidence="1 2">
    <name type="scientific">Rugamonas rubra</name>
    <dbReference type="NCBI Taxonomy" id="758825"/>
    <lineage>
        <taxon>Bacteria</taxon>
        <taxon>Pseudomonadati</taxon>
        <taxon>Pseudomonadota</taxon>
        <taxon>Betaproteobacteria</taxon>
        <taxon>Burkholderiales</taxon>
        <taxon>Oxalobacteraceae</taxon>
        <taxon>Telluria group</taxon>
        <taxon>Rugamonas</taxon>
    </lineage>
</organism>
<keyword evidence="2" id="KW-1185">Reference proteome</keyword>